<evidence type="ECO:0000313" key="1">
    <source>
        <dbReference type="EMBL" id="KKL50683.1"/>
    </source>
</evidence>
<organism evidence="1">
    <name type="scientific">marine sediment metagenome</name>
    <dbReference type="NCBI Taxonomy" id="412755"/>
    <lineage>
        <taxon>unclassified sequences</taxon>
        <taxon>metagenomes</taxon>
        <taxon>ecological metagenomes</taxon>
    </lineage>
</organism>
<reference evidence="1" key="1">
    <citation type="journal article" date="2015" name="Nature">
        <title>Complex archaea that bridge the gap between prokaryotes and eukaryotes.</title>
        <authorList>
            <person name="Spang A."/>
            <person name="Saw J.H."/>
            <person name="Jorgensen S.L."/>
            <person name="Zaremba-Niedzwiedzka K."/>
            <person name="Martijn J."/>
            <person name="Lind A.E."/>
            <person name="van Eijk R."/>
            <person name="Schleper C."/>
            <person name="Guy L."/>
            <person name="Ettema T.J."/>
        </authorList>
    </citation>
    <scope>NUCLEOTIDE SEQUENCE</scope>
</reference>
<dbReference type="EMBL" id="LAZR01032510">
    <property type="protein sequence ID" value="KKL50683.1"/>
    <property type="molecule type" value="Genomic_DNA"/>
</dbReference>
<proteinExistence type="predicted"/>
<comment type="caution">
    <text evidence="1">The sequence shown here is derived from an EMBL/GenBank/DDBJ whole genome shotgun (WGS) entry which is preliminary data.</text>
</comment>
<name>A0A0F9CMW0_9ZZZZ</name>
<gene>
    <name evidence="1" type="ORF">LCGC14_2303020</name>
</gene>
<sequence>MTKLVPSDTKFIFSDSSAHCALNLAVILGCSPIYLIGCDCSMEDNKKYYWEFPGQGPRDGDVELGEPTFERYAFRKRGTPRAPGVYNKGSYDVNASGSCKMTGNWWIRIAQDSTLDVRSACTGHMKAKRIFPQVGMAELLGA</sequence>
<dbReference type="AlphaFoldDB" id="A0A0F9CMW0"/>
<accession>A0A0F9CMW0</accession>
<protein>
    <submittedName>
        <fullName evidence="1">Uncharacterized protein</fullName>
    </submittedName>
</protein>
<dbReference type="PROSITE" id="PS51257">
    <property type="entry name" value="PROKAR_LIPOPROTEIN"/>
    <property type="match status" value="1"/>
</dbReference>
<dbReference type="Gene3D" id="3.90.1480.10">
    <property type="entry name" value="Alpha-2,3-sialyltransferase"/>
    <property type="match status" value="1"/>
</dbReference>